<dbReference type="Proteomes" id="UP001050691">
    <property type="component" value="Unassembled WGS sequence"/>
</dbReference>
<proteinExistence type="predicted"/>
<evidence type="ECO:0000313" key="1">
    <source>
        <dbReference type="EMBL" id="GJJ07851.1"/>
    </source>
</evidence>
<comment type="caution">
    <text evidence="1">The sequence shown here is derived from an EMBL/GenBank/DDBJ whole genome shotgun (WGS) entry which is preliminary data.</text>
</comment>
<evidence type="ECO:0000313" key="2">
    <source>
        <dbReference type="Proteomes" id="UP001050691"/>
    </source>
</evidence>
<dbReference type="EMBL" id="BPWL01000002">
    <property type="protein sequence ID" value="GJJ07851.1"/>
    <property type="molecule type" value="Genomic_DNA"/>
</dbReference>
<name>A0AAV5A5H8_9AGAM</name>
<organism evidence="1 2">
    <name type="scientific">Clathrus columnatus</name>
    <dbReference type="NCBI Taxonomy" id="1419009"/>
    <lineage>
        <taxon>Eukaryota</taxon>
        <taxon>Fungi</taxon>
        <taxon>Dikarya</taxon>
        <taxon>Basidiomycota</taxon>
        <taxon>Agaricomycotina</taxon>
        <taxon>Agaricomycetes</taxon>
        <taxon>Phallomycetidae</taxon>
        <taxon>Phallales</taxon>
        <taxon>Clathraceae</taxon>
        <taxon>Clathrus</taxon>
    </lineage>
</organism>
<dbReference type="AlphaFoldDB" id="A0AAV5A5H8"/>
<accession>A0AAV5A5H8</accession>
<reference evidence="1" key="1">
    <citation type="submission" date="2021-10" db="EMBL/GenBank/DDBJ databases">
        <title>De novo Genome Assembly of Clathrus columnatus (Basidiomycota, Fungi) Using Illumina and Nanopore Sequence Data.</title>
        <authorList>
            <person name="Ogiso-Tanaka E."/>
            <person name="Itagaki H."/>
            <person name="Hosoya T."/>
            <person name="Hosaka K."/>
        </authorList>
    </citation>
    <scope>NUCLEOTIDE SEQUENCE</scope>
    <source>
        <strain evidence="1">MO-923</strain>
    </source>
</reference>
<sequence>MNSNTIQVLWTTIAIRSPSLHILEAYFLTANELDEVQVTRLENLEFTHPSTRWDAEDVSRAEISARRKTVDEEETGECLPFNSLKKFEILDPRQGPDTFTLAQALGHGIKLLQLVELTCWPVRLNSDQMVALMDSIHLVAPNLQKIVILDRSVIPGQAIRMLLKCRALVALQSEGDVDINLEDIITIATDRSSWKVVHLPSSRPLSHRALVPFAQNCSELVELVLTLDSSPGLPDLSTFTTNVRFASLTLLQVGFQPSTTSEAEVALFLSSICESPLKIYLHRYGRDVHLWSTVDRIVNTIIKARLENLSLKKEIALLRSEKTTTIP</sequence>
<gene>
    <name evidence="1" type="ORF">Clacol_002057</name>
</gene>
<protein>
    <submittedName>
        <fullName evidence="1">Uncharacterized protein</fullName>
    </submittedName>
</protein>
<keyword evidence="2" id="KW-1185">Reference proteome</keyword>